<evidence type="ECO:0000256" key="3">
    <source>
        <dbReference type="ARBA" id="ARBA00022448"/>
    </source>
</evidence>
<dbReference type="InterPro" id="IPR014207">
    <property type="entry name" value="Cyt_c_ubiqinol_oxidase_su1"/>
</dbReference>
<dbReference type="InterPro" id="IPR023616">
    <property type="entry name" value="Cyt_c_oxase-like_su1_dom"/>
</dbReference>
<dbReference type="Gene3D" id="1.20.210.10">
    <property type="entry name" value="Cytochrome c oxidase-like, subunit I domain"/>
    <property type="match status" value="1"/>
</dbReference>
<feature type="transmembrane region" description="Helical" evidence="15">
    <location>
        <begin position="345"/>
        <end position="367"/>
    </location>
</feature>
<keyword evidence="18" id="KW-1185">Reference proteome</keyword>
<dbReference type="FunFam" id="1.20.210.10:FF:000002">
    <property type="entry name" value="Cytochrome o ubiquinol oxidase, subunit I"/>
    <property type="match status" value="1"/>
</dbReference>
<dbReference type="InterPro" id="IPR023615">
    <property type="entry name" value="Cyt_c_Oxase_su1_BS"/>
</dbReference>
<gene>
    <name evidence="17" type="ORF">AWB82_05293</name>
</gene>
<feature type="transmembrane region" description="Helical" evidence="15">
    <location>
        <begin position="451"/>
        <end position="473"/>
    </location>
</feature>
<dbReference type="GO" id="GO:0009060">
    <property type="term" value="P:aerobic respiration"/>
    <property type="evidence" value="ECO:0007669"/>
    <property type="project" value="InterPro"/>
</dbReference>
<feature type="transmembrane region" description="Helical" evidence="15">
    <location>
        <begin position="493"/>
        <end position="517"/>
    </location>
</feature>
<evidence type="ECO:0000256" key="2">
    <source>
        <dbReference type="ARBA" id="ARBA00009578"/>
    </source>
</evidence>
<keyword evidence="3 14" id="KW-0813">Transport</keyword>
<dbReference type="GO" id="GO:0020037">
    <property type="term" value="F:heme binding"/>
    <property type="evidence" value="ECO:0007669"/>
    <property type="project" value="InterPro"/>
</dbReference>
<dbReference type="NCBIfam" id="TIGR02843">
    <property type="entry name" value="CyoB"/>
    <property type="match status" value="1"/>
</dbReference>
<keyword evidence="4" id="KW-1003">Cell membrane</keyword>
<dbReference type="CDD" id="cd01662">
    <property type="entry name" value="Ubiquinol_Oxidase_I"/>
    <property type="match status" value="1"/>
</dbReference>
<sequence>MFGKLTLEAIPYHEPIIMMATALMAVIVLGTVGALTKFGKWGWLWREYLTSTDHKRIGVMYLVVAGLMLVRGFIDAVMMRAQQAIAMDSPGYLPPHHYDQIFSAHGTIMIFFMAMALLVALFNLVIPLQIGARDVAFPMLNSLSFWMTAGAAILINLSLFIGEFSKTGWLAYPPLSETQFSPGTGVDYYIWALQISGVGTLLSGVNFFVTIVKMRAPGMTWMKMPVFVWTAFCSNVLIMATFPILTVALALLGLDRYLDMHFFTNDGGGNPMVYLNLIWAWGHPEVYILVLPAFGIYSEVVATFSKKPLFGYKTMVYATCCIMVLAFLVWLHHFFTMGSGANVNAFFGIATMIIAVPTGVKIFNWMFTMYRGRVQMTSHILWSIGFIITFTIGGMTGVMLAIPGADFLLHNSLFLIAHFHNTIIGGVVFGYFAGVSYWWPKVFGFKLNEKLGKSAVVCWIVGFFVAFMPLYVLGFMGATRRMNHYDNPEWQPYFIVAAVGVAIIAVGVVFQAAQIIVSTKNRNKPEYRDVTGDPWDGRTLEWSISSPPPKYNFARIPQINELDAFAEAKETGKSLYQGAFRDIHMPSNTSAGIFIGVFSMVLGFSLIWHIWWLAIVCALGIAFTAIAHSFLKNEGYIIPASTVMAIEGYKGPQSPLKTGAARDVELEVV</sequence>
<dbReference type="PANTHER" id="PTHR10422:SF35">
    <property type="entry name" value="CYTOCHROME BO(3) UBIQUINOL OXIDASE SUBUNIT 1"/>
    <property type="match status" value="1"/>
</dbReference>
<dbReference type="GO" id="GO:0016682">
    <property type="term" value="F:oxidoreductase activity, acting on diphenols and related substances as donors, oxygen as acceptor"/>
    <property type="evidence" value="ECO:0007669"/>
    <property type="project" value="InterPro"/>
</dbReference>
<dbReference type="Proteomes" id="UP000054596">
    <property type="component" value="Unassembled WGS sequence"/>
</dbReference>
<keyword evidence="12" id="KW-0186">Copper</keyword>
<evidence type="ECO:0000256" key="4">
    <source>
        <dbReference type="ARBA" id="ARBA00022475"/>
    </source>
</evidence>
<reference evidence="17" key="1">
    <citation type="submission" date="2016-01" db="EMBL/GenBank/DDBJ databases">
        <authorList>
            <person name="Peeters C."/>
        </authorList>
    </citation>
    <scope>NUCLEOTIDE SEQUENCE [LARGE SCALE GENOMIC DNA]</scope>
    <source>
        <strain evidence="17">LMG 29325</strain>
    </source>
</reference>
<dbReference type="InterPro" id="IPR000883">
    <property type="entry name" value="Cyt_C_Oxase_1"/>
</dbReference>
<feature type="transmembrane region" description="Helical" evidence="15">
    <location>
        <begin position="101"/>
        <end position="126"/>
    </location>
</feature>
<feature type="transmembrane region" description="Helical" evidence="15">
    <location>
        <begin position="316"/>
        <end position="333"/>
    </location>
</feature>
<dbReference type="GO" id="GO:0022904">
    <property type="term" value="P:respiratory electron transport chain"/>
    <property type="evidence" value="ECO:0007669"/>
    <property type="project" value="TreeGrafter"/>
</dbReference>
<organism evidence="17 18">
    <name type="scientific">Caballeronia glebae</name>
    <dbReference type="NCBI Taxonomy" id="1777143"/>
    <lineage>
        <taxon>Bacteria</taxon>
        <taxon>Pseudomonadati</taxon>
        <taxon>Pseudomonadota</taxon>
        <taxon>Betaproteobacteria</taxon>
        <taxon>Burkholderiales</taxon>
        <taxon>Burkholderiaceae</taxon>
        <taxon>Caballeronia</taxon>
    </lineage>
</organism>
<comment type="subcellular location">
    <subcellularLocation>
        <location evidence="1">Cell membrane</location>
        <topology evidence="1">Multi-pass membrane protein</topology>
    </subcellularLocation>
</comment>
<feature type="transmembrane region" description="Helical" evidence="15">
    <location>
        <begin position="610"/>
        <end position="631"/>
    </location>
</feature>
<feature type="transmembrane region" description="Helical" evidence="15">
    <location>
        <begin position="16"/>
        <end position="38"/>
    </location>
</feature>
<keyword evidence="13 15" id="KW-0472">Membrane</keyword>
<proteinExistence type="inferred from homology"/>
<evidence type="ECO:0000256" key="15">
    <source>
        <dbReference type="SAM" id="Phobius"/>
    </source>
</evidence>
<name>A0A158CEZ3_9BURK</name>
<comment type="caution">
    <text evidence="17">The sequence shown here is derived from an EMBL/GenBank/DDBJ whole genome shotgun (WGS) entry which is preliminary data.</text>
</comment>
<evidence type="ECO:0000256" key="13">
    <source>
        <dbReference type="ARBA" id="ARBA00023136"/>
    </source>
</evidence>
<dbReference type="GO" id="GO:0015990">
    <property type="term" value="P:electron transport coupled proton transport"/>
    <property type="evidence" value="ECO:0007669"/>
    <property type="project" value="TreeGrafter"/>
</dbReference>
<evidence type="ECO:0000256" key="5">
    <source>
        <dbReference type="ARBA" id="ARBA00022617"/>
    </source>
</evidence>
<keyword evidence="10 15" id="KW-1133">Transmembrane helix</keyword>
<evidence type="ECO:0000256" key="7">
    <source>
        <dbReference type="ARBA" id="ARBA00022692"/>
    </source>
</evidence>
<dbReference type="GO" id="GO:0005886">
    <property type="term" value="C:plasma membrane"/>
    <property type="evidence" value="ECO:0007669"/>
    <property type="project" value="UniProtKB-SubCell"/>
</dbReference>
<feature type="transmembrane region" description="Helical" evidence="15">
    <location>
        <begin position="379"/>
        <end position="402"/>
    </location>
</feature>
<keyword evidence="5 14" id="KW-0349">Heme</keyword>
<feature type="transmembrane region" description="Helical" evidence="15">
    <location>
        <begin position="138"/>
        <end position="161"/>
    </location>
</feature>
<dbReference type="GO" id="GO:0004129">
    <property type="term" value="F:cytochrome-c oxidase activity"/>
    <property type="evidence" value="ECO:0007669"/>
    <property type="project" value="InterPro"/>
</dbReference>
<keyword evidence="11" id="KW-0408">Iron</keyword>
<dbReference type="EMBL" id="FCOJ02000047">
    <property type="protein sequence ID" value="SAK80466.1"/>
    <property type="molecule type" value="Genomic_DNA"/>
</dbReference>
<evidence type="ECO:0000313" key="17">
    <source>
        <dbReference type="EMBL" id="SAK80466.1"/>
    </source>
</evidence>
<evidence type="ECO:0000256" key="10">
    <source>
        <dbReference type="ARBA" id="ARBA00022989"/>
    </source>
</evidence>
<feature type="transmembrane region" description="Helical" evidence="15">
    <location>
        <begin position="226"/>
        <end position="252"/>
    </location>
</feature>
<keyword evidence="7 14" id="KW-0812">Transmembrane</keyword>
<keyword evidence="9 14" id="KW-0249">Electron transport</keyword>
<dbReference type="SUPFAM" id="SSF81442">
    <property type="entry name" value="Cytochrome c oxidase subunit I-like"/>
    <property type="match status" value="1"/>
</dbReference>
<evidence type="ECO:0000256" key="14">
    <source>
        <dbReference type="RuleBase" id="RU000370"/>
    </source>
</evidence>
<comment type="similarity">
    <text evidence="2 14">Belongs to the heme-copper respiratory oxidase family.</text>
</comment>
<feature type="transmembrane region" description="Helical" evidence="15">
    <location>
        <begin position="583"/>
        <end position="604"/>
    </location>
</feature>
<dbReference type="RefSeq" id="WP_086972316.1">
    <property type="nucleotide sequence ID" value="NZ_FCOJ02000047.1"/>
</dbReference>
<dbReference type="OrthoDB" id="9803294at2"/>
<evidence type="ECO:0000256" key="8">
    <source>
        <dbReference type="ARBA" id="ARBA00022723"/>
    </source>
</evidence>
<feature type="transmembrane region" description="Helical" evidence="15">
    <location>
        <begin position="59"/>
        <end position="81"/>
    </location>
</feature>
<dbReference type="PROSITE" id="PS00077">
    <property type="entry name" value="COX1_CUB"/>
    <property type="match status" value="1"/>
</dbReference>
<keyword evidence="8" id="KW-0479">Metal-binding</keyword>
<dbReference type="AlphaFoldDB" id="A0A158CEZ3"/>
<dbReference type="GO" id="GO:0046872">
    <property type="term" value="F:metal ion binding"/>
    <property type="evidence" value="ECO:0007669"/>
    <property type="project" value="UniProtKB-KW"/>
</dbReference>
<dbReference type="Pfam" id="PF00115">
    <property type="entry name" value="COX1"/>
    <property type="match status" value="1"/>
</dbReference>
<evidence type="ECO:0000256" key="6">
    <source>
        <dbReference type="ARBA" id="ARBA00022660"/>
    </source>
</evidence>
<evidence type="ECO:0000256" key="9">
    <source>
        <dbReference type="ARBA" id="ARBA00022982"/>
    </source>
</evidence>
<dbReference type="GO" id="GO:0009486">
    <property type="term" value="F:cytochrome bo3 ubiquinol oxidase activity"/>
    <property type="evidence" value="ECO:0007669"/>
    <property type="project" value="TreeGrafter"/>
</dbReference>
<dbReference type="PANTHER" id="PTHR10422">
    <property type="entry name" value="CYTOCHROME C OXIDASE SUBUNIT 1"/>
    <property type="match status" value="1"/>
</dbReference>
<accession>A0A158CEZ3</accession>
<keyword evidence="6 14" id="KW-0679">Respiratory chain</keyword>
<evidence type="ECO:0000256" key="1">
    <source>
        <dbReference type="ARBA" id="ARBA00004651"/>
    </source>
</evidence>
<evidence type="ECO:0000259" key="16">
    <source>
        <dbReference type="PROSITE" id="PS50855"/>
    </source>
</evidence>
<evidence type="ECO:0000256" key="12">
    <source>
        <dbReference type="ARBA" id="ARBA00023008"/>
    </source>
</evidence>
<feature type="domain" description="Cytochrome oxidase subunit I profile" evidence="16">
    <location>
        <begin position="37"/>
        <end position="560"/>
    </location>
</feature>
<evidence type="ECO:0000256" key="11">
    <source>
        <dbReference type="ARBA" id="ARBA00023004"/>
    </source>
</evidence>
<dbReference type="InterPro" id="IPR036927">
    <property type="entry name" value="Cyt_c_oxase-like_su1_sf"/>
</dbReference>
<feature type="transmembrane region" description="Helical" evidence="15">
    <location>
        <begin position="188"/>
        <end position="214"/>
    </location>
</feature>
<feature type="transmembrane region" description="Helical" evidence="15">
    <location>
        <begin position="414"/>
        <end position="439"/>
    </location>
</feature>
<dbReference type="PROSITE" id="PS50855">
    <property type="entry name" value="COX1"/>
    <property type="match status" value="1"/>
</dbReference>
<protein>
    <submittedName>
        <fullName evidence="17">Cytochrome-c oxidase</fullName>
    </submittedName>
</protein>
<evidence type="ECO:0000313" key="18">
    <source>
        <dbReference type="Proteomes" id="UP000054596"/>
    </source>
</evidence>
<dbReference type="PRINTS" id="PR01165">
    <property type="entry name" value="CYCOXIDASEI"/>
</dbReference>
<dbReference type="STRING" id="1777143.AWB82_05293"/>